<comment type="caution">
    <text evidence="3">The sequence shown here is derived from an EMBL/GenBank/DDBJ whole genome shotgun (WGS) entry which is preliminary data.</text>
</comment>
<dbReference type="SMART" id="SM00507">
    <property type="entry name" value="HNHc"/>
    <property type="match status" value="1"/>
</dbReference>
<feature type="compositionally biased region" description="Pro residues" evidence="1">
    <location>
        <begin position="230"/>
        <end position="239"/>
    </location>
</feature>
<dbReference type="InterPro" id="IPR003870">
    <property type="entry name" value="DUF222"/>
</dbReference>
<feature type="region of interest" description="Disordered" evidence="1">
    <location>
        <begin position="137"/>
        <end position="241"/>
    </location>
</feature>
<feature type="compositionally biased region" description="Low complexity" evidence="1">
    <location>
        <begin position="158"/>
        <end position="178"/>
    </location>
</feature>
<organism evidence="3 4">
    <name type="scientific">Rudaeicoccus suwonensis</name>
    <dbReference type="NCBI Taxonomy" id="657409"/>
    <lineage>
        <taxon>Bacteria</taxon>
        <taxon>Bacillati</taxon>
        <taxon>Actinomycetota</taxon>
        <taxon>Actinomycetes</taxon>
        <taxon>Micrococcales</taxon>
        <taxon>Dermacoccaceae</taxon>
        <taxon>Rudaeicoccus</taxon>
    </lineage>
</organism>
<evidence type="ECO:0000313" key="4">
    <source>
        <dbReference type="Proteomes" id="UP000318297"/>
    </source>
</evidence>
<accession>A0A561ECM4</accession>
<dbReference type="InterPro" id="IPR003615">
    <property type="entry name" value="HNH_nuc"/>
</dbReference>
<feature type="compositionally biased region" description="Low complexity" evidence="1">
    <location>
        <begin position="220"/>
        <end position="229"/>
    </location>
</feature>
<protein>
    <submittedName>
        <fullName evidence="3">Uncharacterized protein DUF222</fullName>
    </submittedName>
</protein>
<evidence type="ECO:0000313" key="3">
    <source>
        <dbReference type="EMBL" id="TWE13368.1"/>
    </source>
</evidence>
<dbReference type="AlphaFoldDB" id="A0A561ECM4"/>
<feature type="region of interest" description="Disordered" evidence="1">
    <location>
        <begin position="540"/>
        <end position="575"/>
    </location>
</feature>
<dbReference type="RefSeq" id="WP_145227899.1">
    <property type="nucleotide sequence ID" value="NZ_VIVQ01000001.1"/>
</dbReference>
<dbReference type="EMBL" id="VIVQ01000001">
    <property type="protein sequence ID" value="TWE13368.1"/>
    <property type="molecule type" value="Genomic_DNA"/>
</dbReference>
<name>A0A561ECM4_9MICO</name>
<dbReference type="OrthoDB" id="3541361at2"/>
<gene>
    <name evidence="3" type="ORF">BKA23_2198</name>
</gene>
<keyword evidence="4" id="KW-1185">Reference proteome</keyword>
<evidence type="ECO:0000256" key="1">
    <source>
        <dbReference type="SAM" id="MobiDB-lite"/>
    </source>
</evidence>
<reference evidence="3 4" key="1">
    <citation type="submission" date="2019-06" db="EMBL/GenBank/DDBJ databases">
        <title>Sequencing the genomes of 1000 actinobacteria strains.</title>
        <authorList>
            <person name="Klenk H.-P."/>
        </authorList>
    </citation>
    <scope>NUCLEOTIDE SEQUENCE [LARGE SCALE GENOMIC DNA]</scope>
    <source>
        <strain evidence="3 4">DSM 19560</strain>
    </source>
</reference>
<feature type="compositionally biased region" description="Basic and acidic residues" evidence="1">
    <location>
        <begin position="559"/>
        <end position="571"/>
    </location>
</feature>
<dbReference type="Proteomes" id="UP000318297">
    <property type="component" value="Unassembled WGS sequence"/>
</dbReference>
<evidence type="ECO:0000259" key="2">
    <source>
        <dbReference type="SMART" id="SM00507"/>
    </source>
</evidence>
<feature type="region of interest" description="Disordered" evidence="1">
    <location>
        <begin position="288"/>
        <end position="350"/>
    </location>
</feature>
<dbReference type="Pfam" id="PF02720">
    <property type="entry name" value="DUF222"/>
    <property type="match status" value="1"/>
</dbReference>
<sequence>MFDTSATPSTRDELAHLCGQINDGHARLIQLMRQVIRDEEWSSGGIRSPEHWLTAFAGLTWASASDIVRIARRSDELPTMARLIDDGRLTLGQAAVVSKYTPPEFDADVAEFASFATVTQLRRALSRYAFYAETRARRQAHSSEPEAAAGPSDHATPHDPSTTTTPHDPSTTATSPDPRLAADSTPAPEHPTFADASGASAPRTGAFLPADDATDPDKVAAALESAESEAPPPDDPATAPPRLEMRYAEGRFKLTYDAPADIGALVEQALLEAKDALFRLTDSVRPAATTSPTARNADISTTSATSTTSAHALSSDVDVTPNPDSTPATAAAVEPATSEPKNGAPYQRNHEKRWRRTTFADALLLMAQRSLDSGAPPQSSRNSRYRVYLHLDVNGHSWLGGGAAIPPTIRDRLICDGDIQPIWESEGRPVSVGRSQRIVPDRTRRLMEDRDRGCRYPGCLARHHLEAHHLDHWIDGGRTDVDRMLMLCGPHHDAHHRGDFSMVGDPDRPNGVVFCDRDGRPIRPLFAPFGGMHRADASACDDADESVDPLSTAPTRALPRPERHPAPDRRFSRYAGPTNDRLELAWVRFEPAG</sequence>
<proteinExistence type="predicted"/>
<feature type="compositionally biased region" description="Low complexity" evidence="1">
    <location>
        <begin position="325"/>
        <end position="340"/>
    </location>
</feature>
<feature type="domain" description="HNH nuclease" evidence="2">
    <location>
        <begin position="442"/>
        <end position="493"/>
    </location>
</feature>
<dbReference type="CDD" id="cd00085">
    <property type="entry name" value="HNHc"/>
    <property type="match status" value="1"/>
</dbReference>
<feature type="compositionally biased region" description="Low complexity" evidence="1">
    <location>
        <begin position="300"/>
        <end position="315"/>
    </location>
</feature>